<keyword evidence="2" id="KW-0732">Signal</keyword>
<accession>A0A1L9U3N8</accession>
<reference evidence="4" key="1">
    <citation type="journal article" date="2017" name="Genome Biol.">
        <title>Comparative genomics reveals high biological diversity and specific adaptations in the industrially and medically important fungal genus Aspergillus.</title>
        <authorList>
            <person name="de Vries R.P."/>
            <person name="Riley R."/>
            <person name="Wiebenga A."/>
            <person name="Aguilar-Osorio G."/>
            <person name="Amillis S."/>
            <person name="Uchima C.A."/>
            <person name="Anderluh G."/>
            <person name="Asadollahi M."/>
            <person name="Askin M."/>
            <person name="Barry K."/>
            <person name="Battaglia E."/>
            <person name="Bayram O."/>
            <person name="Benocci T."/>
            <person name="Braus-Stromeyer S.A."/>
            <person name="Caldana C."/>
            <person name="Canovas D."/>
            <person name="Cerqueira G.C."/>
            <person name="Chen F."/>
            <person name="Chen W."/>
            <person name="Choi C."/>
            <person name="Clum A."/>
            <person name="Dos Santos R.A."/>
            <person name="Damasio A.R."/>
            <person name="Diallinas G."/>
            <person name="Emri T."/>
            <person name="Fekete E."/>
            <person name="Flipphi M."/>
            <person name="Freyberg S."/>
            <person name="Gallo A."/>
            <person name="Gournas C."/>
            <person name="Habgood R."/>
            <person name="Hainaut M."/>
            <person name="Harispe M.L."/>
            <person name="Henrissat B."/>
            <person name="Hilden K.S."/>
            <person name="Hope R."/>
            <person name="Hossain A."/>
            <person name="Karabika E."/>
            <person name="Karaffa L."/>
            <person name="Karanyi Z."/>
            <person name="Krasevec N."/>
            <person name="Kuo A."/>
            <person name="Kusch H."/>
            <person name="LaButti K."/>
            <person name="Lagendijk E.L."/>
            <person name="Lapidus A."/>
            <person name="Levasseur A."/>
            <person name="Lindquist E."/>
            <person name="Lipzen A."/>
            <person name="Logrieco A.F."/>
            <person name="MacCabe A."/>
            <person name="Maekelae M.R."/>
            <person name="Malavazi I."/>
            <person name="Melin P."/>
            <person name="Meyer V."/>
            <person name="Mielnichuk N."/>
            <person name="Miskei M."/>
            <person name="Molnar A.P."/>
            <person name="Mule G."/>
            <person name="Ngan C.Y."/>
            <person name="Orejas M."/>
            <person name="Orosz E."/>
            <person name="Ouedraogo J.P."/>
            <person name="Overkamp K.M."/>
            <person name="Park H.-S."/>
            <person name="Perrone G."/>
            <person name="Piumi F."/>
            <person name="Punt P.J."/>
            <person name="Ram A.F."/>
            <person name="Ramon A."/>
            <person name="Rauscher S."/>
            <person name="Record E."/>
            <person name="Riano-Pachon D.M."/>
            <person name="Robert V."/>
            <person name="Roehrig J."/>
            <person name="Ruller R."/>
            <person name="Salamov A."/>
            <person name="Salih N.S."/>
            <person name="Samson R.A."/>
            <person name="Sandor E."/>
            <person name="Sanguinetti M."/>
            <person name="Schuetze T."/>
            <person name="Sepcic K."/>
            <person name="Shelest E."/>
            <person name="Sherlock G."/>
            <person name="Sophianopoulou V."/>
            <person name="Squina F.M."/>
            <person name="Sun H."/>
            <person name="Susca A."/>
            <person name="Todd R.B."/>
            <person name="Tsang A."/>
            <person name="Unkles S.E."/>
            <person name="van de Wiele N."/>
            <person name="van Rossen-Uffink D."/>
            <person name="Oliveira J.V."/>
            <person name="Vesth T.C."/>
            <person name="Visser J."/>
            <person name="Yu J.-H."/>
            <person name="Zhou M."/>
            <person name="Andersen M.R."/>
            <person name="Archer D.B."/>
            <person name="Baker S.E."/>
            <person name="Benoit I."/>
            <person name="Brakhage A.A."/>
            <person name="Braus G.H."/>
            <person name="Fischer R."/>
            <person name="Frisvad J.C."/>
            <person name="Goldman G.H."/>
            <person name="Houbraken J."/>
            <person name="Oakley B."/>
            <person name="Pocsi I."/>
            <person name="Scazzocchio C."/>
            <person name="Seiboth B."/>
            <person name="vanKuyk P.A."/>
            <person name="Wortman J."/>
            <person name="Dyer P.S."/>
            <person name="Grigoriev I.V."/>
        </authorList>
    </citation>
    <scope>NUCLEOTIDE SEQUENCE [LARGE SCALE GENOMIC DNA]</scope>
    <source>
        <strain evidence="4">CBS 101740 / IMI 381727 / IBT 21946</strain>
    </source>
</reference>
<sequence length="267" mass="28689">MLTLLVIVLSLTFYTTAQLLASGPDVQVVPVTPTTNIPAFTGGQTINVKIIDDNDPRHQSTSRPGYHFQTTKVDYLAAQSLPSPPYATDRGNTVFLSAHVPKGCYPTFDKQGGSSSSVGCRDMRSSAMYTSDMIFPSRSRLSPLPFCDRGSSSIQARRSNCTASGRLPSFSISHQSQSKGSPAAPTATPHNFSRTVVRSSSSPAPSAHHQVTVYAPTVSSRPSTAQSLRSQTWSFNEPSRLASAGNIIEITSSWNILLLILTILIGR</sequence>
<feature type="chain" id="PRO_5011956629" evidence="2">
    <location>
        <begin position="18"/>
        <end position="267"/>
    </location>
</feature>
<dbReference type="VEuPathDB" id="FungiDB:ASPBRDRAFT_35068"/>
<evidence type="ECO:0000256" key="1">
    <source>
        <dbReference type="SAM" id="MobiDB-lite"/>
    </source>
</evidence>
<evidence type="ECO:0000313" key="4">
    <source>
        <dbReference type="Proteomes" id="UP000184499"/>
    </source>
</evidence>
<protein>
    <submittedName>
        <fullName evidence="3">Uncharacterized protein</fullName>
    </submittedName>
</protein>
<feature type="compositionally biased region" description="Polar residues" evidence="1">
    <location>
        <begin position="171"/>
        <end position="180"/>
    </location>
</feature>
<keyword evidence="4" id="KW-1185">Reference proteome</keyword>
<evidence type="ECO:0000256" key="2">
    <source>
        <dbReference type="SAM" id="SignalP"/>
    </source>
</evidence>
<name>A0A1L9U3N8_ASPBC</name>
<feature type="region of interest" description="Disordered" evidence="1">
    <location>
        <begin position="171"/>
        <end position="208"/>
    </location>
</feature>
<dbReference type="EMBL" id="KV878699">
    <property type="protein sequence ID" value="OJJ66300.1"/>
    <property type="molecule type" value="Genomic_DNA"/>
</dbReference>
<evidence type="ECO:0000313" key="3">
    <source>
        <dbReference type="EMBL" id="OJJ66300.1"/>
    </source>
</evidence>
<dbReference type="GeneID" id="93575796"/>
<dbReference type="Proteomes" id="UP000184499">
    <property type="component" value="Unassembled WGS sequence"/>
</dbReference>
<dbReference type="AlphaFoldDB" id="A0A1L9U3N8"/>
<proteinExistence type="predicted"/>
<feature type="signal peptide" evidence="2">
    <location>
        <begin position="1"/>
        <end position="17"/>
    </location>
</feature>
<dbReference type="RefSeq" id="XP_067473550.1">
    <property type="nucleotide sequence ID" value="XM_067623308.1"/>
</dbReference>
<feature type="compositionally biased region" description="Low complexity" evidence="1">
    <location>
        <begin position="193"/>
        <end position="208"/>
    </location>
</feature>
<gene>
    <name evidence="3" type="ORF">ASPBRDRAFT_35068</name>
</gene>
<organism evidence="3 4">
    <name type="scientific">Aspergillus brasiliensis (strain CBS 101740 / IMI 381727 / IBT 21946)</name>
    <dbReference type="NCBI Taxonomy" id="767769"/>
    <lineage>
        <taxon>Eukaryota</taxon>
        <taxon>Fungi</taxon>
        <taxon>Dikarya</taxon>
        <taxon>Ascomycota</taxon>
        <taxon>Pezizomycotina</taxon>
        <taxon>Eurotiomycetes</taxon>
        <taxon>Eurotiomycetidae</taxon>
        <taxon>Eurotiales</taxon>
        <taxon>Aspergillaceae</taxon>
        <taxon>Aspergillus</taxon>
        <taxon>Aspergillus subgen. Circumdati</taxon>
    </lineage>
</organism>